<evidence type="ECO:0000313" key="2">
    <source>
        <dbReference type="EMBL" id="CAB3762040.1"/>
    </source>
</evidence>
<organism evidence="2 3">
    <name type="scientific">Paraburkholderia humisilvae</name>
    <dbReference type="NCBI Taxonomy" id="627669"/>
    <lineage>
        <taxon>Bacteria</taxon>
        <taxon>Pseudomonadati</taxon>
        <taxon>Pseudomonadota</taxon>
        <taxon>Betaproteobacteria</taxon>
        <taxon>Burkholderiales</taxon>
        <taxon>Burkholderiaceae</taxon>
        <taxon>Paraburkholderia</taxon>
    </lineage>
</organism>
<proteinExistence type="predicted"/>
<gene>
    <name evidence="2" type="ORF">LMG29542_04222</name>
</gene>
<feature type="domain" description="Cupin type-2" evidence="1">
    <location>
        <begin position="44"/>
        <end position="110"/>
    </location>
</feature>
<evidence type="ECO:0000313" key="3">
    <source>
        <dbReference type="Proteomes" id="UP000494363"/>
    </source>
</evidence>
<dbReference type="SUPFAM" id="SSF51182">
    <property type="entry name" value="RmlC-like cupins"/>
    <property type="match status" value="1"/>
</dbReference>
<reference evidence="2 3" key="1">
    <citation type="submission" date="2020-04" db="EMBL/GenBank/DDBJ databases">
        <authorList>
            <person name="De Canck E."/>
        </authorList>
    </citation>
    <scope>NUCLEOTIDE SEQUENCE [LARGE SCALE GENOMIC DNA]</scope>
    <source>
        <strain evidence="2 3">LMG 29542</strain>
    </source>
</reference>
<dbReference type="InterPro" id="IPR053146">
    <property type="entry name" value="QDO-like"/>
</dbReference>
<dbReference type="PANTHER" id="PTHR36440">
    <property type="entry name" value="PUTATIVE (AFU_ORTHOLOGUE AFUA_8G07350)-RELATED"/>
    <property type="match status" value="1"/>
</dbReference>
<keyword evidence="3" id="KW-1185">Reference proteome</keyword>
<dbReference type="Pfam" id="PF07883">
    <property type="entry name" value="Cupin_2"/>
    <property type="match status" value="1"/>
</dbReference>
<dbReference type="InterPro" id="IPR014710">
    <property type="entry name" value="RmlC-like_jellyroll"/>
</dbReference>
<dbReference type="InterPro" id="IPR013096">
    <property type="entry name" value="Cupin_2"/>
</dbReference>
<dbReference type="RefSeq" id="WP_217477958.1">
    <property type="nucleotide sequence ID" value="NZ_CADIKH010000019.1"/>
</dbReference>
<dbReference type="EMBL" id="CADIKH010000019">
    <property type="protein sequence ID" value="CAB3762040.1"/>
    <property type="molecule type" value="Genomic_DNA"/>
</dbReference>
<dbReference type="Gene3D" id="2.60.120.10">
    <property type="entry name" value="Jelly Rolls"/>
    <property type="match status" value="1"/>
</dbReference>
<dbReference type="InterPro" id="IPR011051">
    <property type="entry name" value="RmlC_Cupin_sf"/>
</dbReference>
<dbReference type="Proteomes" id="UP000494363">
    <property type="component" value="Unassembled WGS sequence"/>
</dbReference>
<dbReference type="PANTHER" id="PTHR36440:SF1">
    <property type="entry name" value="PUTATIVE (AFU_ORTHOLOGUE AFUA_8G07350)-RELATED"/>
    <property type="match status" value="1"/>
</dbReference>
<sequence length="168" mass="17566">MNLPNPPAPVMQRAAPTYAFLGVQMRVLLSSKQTGGQFSMIEGIMPPGGDGGLHIHLREDESMVILEGELEVTIGDEVMTLQAGSSYFAPRGVPQRLRNRGTTPMRGIVITTPGGFDEFIAEAGVPIDGTATTLDALASAPAPSAQEMVALLRLAEAFGIAILVPPGA</sequence>
<dbReference type="AlphaFoldDB" id="A0A6J5E6E6"/>
<accession>A0A6J5E6E6</accession>
<evidence type="ECO:0000259" key="1">
    <source>
        <dbReference type="Pfam" id="PF07883"/>
    </source>
</evidence>
<name>A0A6J5E6E6_9BURK</name>
<protein>
    <recommendedName>
        <fullName evidence="1">Cupin type-2 domain-containing protein</fullName>
    </recommendedName>
</protein>